<gene>
    <name evidence="2" type="ORF">Cob_v004348</name>
</gene>
<keyword evidence="3" id="KW-1185">Reference proteome</keyword>
<evidence type="ECO:0000313" key="2">
    <source>
        <dbReference type="EMBL" id="TDZ22771.1"/>
    </source>
</evidence>
<accession>A0A484FYD0</accession>
<dbReference type="EMBL" id="AMCV02000009">
    <property type="protein sequence ID" value="TDZ22771.1"/>
    <property type="molecule type" value="Genomic_DNA"/>
</dbReference>
<evidence type="ECO:0000256" key="1">
    <source>
        <dbReference type="SAM" id="MobiDB-lite"/>
    </source>
</evidence>
<dbReference type="Proteomes" id="UP000014480">
    <property type="component" value="Unassembled WGS sequence"/>
</dbReference>
<comment type="caution">
    <text evidence="2">The sequence shown here is derived from an EMBL/GenBank/DDBJ whole genome shotgun (WGS) entry which is preliminary data.</text>
</comment>
<reference evidence="3" key="1">
    <citation type="journal article" date="2013" name="New Phytol.">
        <title>Comparative genomic and transcriptomic analyses reveal the hemibiotrophic stage shift of Colletotrichum fungi.</title>
        <authorList>
            <person name="Gan P."/>
            <person name="Ikeda K."/>
            <person name="Irieda H."/>
            <person name="Narusaka M."/>
            <person name="O'Connell R.J."/>
            <person name="Narusaka Y."/>
            <person name="Takano Y."/>
            <person name="Kubo Y."/>
            <person name="Shirasu K."/>
        </authorList>
    </citation>
    <scope>NUCLEOTIDE SEQUENCE [LARGE SCALE GENOMIC DNA]</scope>
    <source>
        <strain evidence="3">104-T / ATCC 96160 / CBS 514.97 / LARS 414 / MAFF 240422</strain>
    </source>
</reference>
<name>A0A484FYD0_COLOR</name>
<evidence type="ECO:0000313" key="3">
    <source>
        <dbReference type="Proteomes" id="UP000014480"/>
    </source>
</evidence>
<reference evidence="3" key="2">
    <citation type="journal article" date="2019" name="Mol. Plant Microbe Interact.">
        <title>Genome sequence resources for four phytopathogenic fungi from the Colletotrichum orbiculare species complex.</title>
        <authorList>
            <person name="Gan P."/>
            <person name="Tsushima A."/>
            <person name="Narusaka M."/>
            <person name="Narusaka Y."/>
            <person name="Takano Y."/>
            <person name="Kubo Y."/>
            <person name="Shirasu K."/>
        </authorList>
    </citation>
    <scope>GENOME REANNOTATION</scope>
    <source>
        <strain evidence="3">104-T / ATCC 96160 / CBS 514.97 / LARS 414 / MAFF 240422</strain>
    </source>
</reference>
<organism evidence="2 3">
    <name type="scientific">Colletotrichum orbiculare (strain 104-T / ATCC 96160 / CBS 514.97 / LARS 414 / MAFF 240422)</name>
    <name type="common">Cucumber anthracnose fungus</name>
    <name type="synonym">Colletotrichum lagenarium</name>
    <dbReference type="NCBI Taxonomy" id="1213857"/>
    <lineage>
        <taxon>Eukaryota</taxon>
        <taxon>Fungi</taxon>
        <taxon>Dikarya</taxon>
        <taxon>Ascomycota</taxon>
        <taxon>Pezizomycotina</taxon>
        <taxon>Sordariomycetes</taxon>
        <taxon>Hypocreomycetidae</taxon>
        <taxon>Glomerellales</taxon>
        <taxon>Glomerellaceae</taxon>
        <taxon>Colletotrichum</taxon>
        <taxon>Colletotrichum orbiculare species complex</taxon>
    </lineage>
</organism>
<sequence length="80" mass="8947">MTLWPRRQEQSGRAVTAKIHHLTANAATISSKALPGYAFRLSFAQRGITARRQQKKPWQPGRDPRSRPLVSLNPSAVGRD</sequence>
<feature type="region of interest" description="Disordered" evidence="1">
    <location>
        <begin position="49"/>
        <end position="80"/>
    </location>
</feature>
<dbReference type="AlphaFoldDB" id="A0A484FYD0"/>
<protein>
    <submittedName>
        <fullName evidence="2">Uncharacterized protein</fullName>
    </submittedName>
</protein>
<proteinExistence type="predicted"/>